<dbReference type="SUPFAM" id="SSF54001">
    <property type="entry name" value="Cysteine proteinases"/>
    <property type="match status" value="1"/>
</dbReference>
<reference evidence="3" key="1">
    <citation type="submission" date="2021-01" db="EMBL/GenBank/DDBJ databases">
        <title>Modified the classification status of verrucomicrobia.</title>
        <authorList>
            <person name="Feng X."/>
        </authorList>
    </citation>
    <scope>NUCLEOTIDE SEQUENCE</scope>
    <source>
        <strain evidence="3">KCTC 22041</strain>
    </source>
</reference>
<evidence type="ECO:0000313" key="3">
    <source>
        <dbReference type="EMBL" id="MBK1883353.1"/>
    </source>
</evidence>
<dbReference type="InterPro" id="IPR002931">
    <property type="entry name" value="Transglutaminase-like"/>
</dbReference>
<evidence type="ECO:0000259" key="2">
    <source>
        <dbReference type="SMART" id="SM00460"/>
    </source>
</evidence>
<dbReference type="Pfam" id="PF08379">
    <property type="entry name" value="Bact_transglu_N"/>
    <property type="match status" value="1"/>
</dbReference>
<proteinExistence type="predicted"/>
<comment type="caution">
    <text evidence="3">The sequence shown here is derived from an EMBL/GenBank/DDBJ whole genome shotgun (WGS) entry which is preliminary data.</text>
</comment>
<dbReference type="InterPro" id="IPR038765">
    <property type="entry name" value="Papain-like_cys_pep_sf"/>
</dbReference>
<dbReference type="InterPro" id="IPR013589">
    <property type="entry name" value="Bac_transglu_N"/>
</dbReference>
<feature type="region of interest" description="Disordered" evidence="1">
    <location>
        <begin position="1"/>
        <end position="26"/>
    </location>
</feature>
<organism evidence="3 4">
    <name type="scientific">Luteolibacter pohnpeiensis</name>
    <dbReference type="NCBI Taxonomy" id="454153"/>
    <lineage>
        <taxon>Bacteria</taxon>
        <taxon>Pseudomonadati</taxon>
        <taxon>Verrucomicrobiota</taxon>
        <taxon>Verrucomicrobiia</taxon>
        <taxon>Verrucomicrobiales</taxon>
        <taxon>Verrucomicrobiaceae</taxon>
        <taxon>Luteolibacter</taxon>
    </lineage>
</organism>
<dbReference type="SMART" id="SM00460">
    <property type="entry name" value="TGc"/>
    <property type="match status" value="1"/>
</dbReference>
<sequence>MADGAATATAVTGYPESPQTSNRSTKLGTKLSVLHRTVFHYAHPVTDSVNTLHLEPRTYPFQNTTSALVRILPATRVRRFTDLFQNITHHFELPKPHQKLEIESRIKVHNLPLVIPAAGREMVMADYTDSSVKERTWQFLQDSRWVAKSPELWRMALDLTAGLKTVYDQATAIMAWIRQEFRYEAGITDVNTHLDEVFRLRCGVCQDFAHVMIGLCRSIGIPARYASGYIYNGPRDSLVGAQASHAWCEIYLTGVGWIGFDPTNNTLADERFVKIAVGRDYEDVAPVRGSYFGTGQCLLEVDVVVEKLAE</sequence>
<dbReference type="Gene3D" id="3.10.620.30">
    <property type="match status" value="1"/>
</dbReference>
<dbReference type="RefSeq" id="WP_200271413.1">
    <property type="nucleotide sequence ID" value="NZ_JAENIJ010000020.1"/>
</dbReference>
<feature type="compositionally biased region" description="Low complexity" evidence="1">
    <location>
        <begin position="1"/>
        <end position="12"/>
    </location>
</feature>
<evidence type="ECO:0000256" key="1">
    <source>
        <dbReference type="SAM" id="MobiDB-lite"/>
    </source>
</evidence>
<keyword evidence="4" id="KW-1185">Reference proteome</keyword>
<accession>A0A934SDR3</accession>
<evidence type="ECO:0000313" key="4">
    <source>
        <dbReference type="Proteomes" id="UP000603141"/>
    </source>
</evidence>
<protein>
    <submittedName>
        <fullName evidence="3">Transglutaminase family protein</fullName>
    </submittedName>
</protein>
<dbReference type="PANTHER" id="PTHR33490">
    <property type="entry name" value="BLR5614 PROTEIN-RELATED"/>
    <property type="match status" value="1"/>
</dbReference>
<dbReference type="AlphaFoldDB" id="A0A934SDR3"/>
<dbReference type="EMBL" id="JAENIJ010000020">
    <property type="protein sequence ID" value="MBK1883353.1"/>
    <property type="molecule type" value="Genomic_DNA"/>
</dbReference>
<feature type="domain" description="Transglutaminase-like" evidence="2">
    <location>
        <begin position="197"/>
        <end position="264"/>
    </location>
</feature>
<feature type="compositionally biased region" description="Polar residues" evidence="1">
    <location>
        <begin position="17"/>
        <end position="26"/>
    </location>
</feature>
<gene>
    <name evidence="3" type="ORF">JIN85_13075</name>
</gene>
<dbReference type="Pfam" id="PF01841">
    <property type="entry name" value="Transglut_core"/>
    <property type="match status" value="1"/>
</dbReference>
<dbReference type="PANTHER" id="PTHR33490:SF6">
    <property type="entry name" value="SLL1049 PROTEIN"/>
    <property type="match status" value="1"/>
</dbReference>
<dbReference type="Proteomes" id="UP000603141">
    <property type="component" value="Unassembled WGS sequence"/>
</dbReference>
<name>A0A934SDR3_9BACT</name>